<feature type="transmembrane region" description="Helical" evidence="11">
    <location>
        <begin position="137"/>
        <end position="159"/>
    </location>
</feature>
<comment type="subcellular location">
    <subcellularLocation>
        <location evidence="1">Cell membrane</location>
        <topology evidence="1">Multi-pass membrane protein</topology>
    </subcellularLocation>
</comment>
<dbReference type="Gene3D" id="1.20.1070.10">
    <property type="entry name" value="Rhodopsin 7-helix transmembrane proteins"/>
    <property type="match status" value="1"/>
</dbReference>
<keyword evidence="4 11" id="KW-1133">Transmembrane helix</keyword>
<proteinExistence type="inferred from homology"/>
<keyword evidence="14" id="KW-1185">Reference proteome</keyword>
<dbReference type="OrthoDB" id="6076970at2759"/>
<feature type="transmembrane region" description="Helical" evidence="11">
    <location>
        <begin position="95"/>
        <end position="116"/>
    </location>
</feature>
<name>A0A8S1EK14_9PELO</name>
<evidence type="ECO:0000256" key="6">
    <source>
        <dbReference type="ARBA" id="ARBA00023136"/>
    </source>
</evidence>
<evidence type="ECO:0000256" key="7">
    <source>
        <dbReference type="ARBA" id="ARBA00023170"/>
    </source>
</evidence>
<keyword evidence="5 9" id="KW-0297">G-protein coupled receptor</keyword>
<dbReference type="PROSITE" id="PS50262">
    <property type="entry name" value="G_PROTEIN_RECEP_F1_2"/>
    <property type="match status" value="1"/>
</dbReference>
<evidence type="ECO:0000256" key="1">
    <source>
        <dbReference type="ARBA" id="ARBA00004651"/>
    </source>
</evidence>
<evidence type="ECO:0000256" key="10">
    <source>
        <dbReference type="SAM" id="MobiDB-lite"/>
    </source>
</evidence>
<organism evidence="13 14">
    <name type="scientific">Caenorhabditis bovis</name>
    <dbReference type="NCBI Taxonomy" id="2654633"/>
    <lineage>
        <taxon>Eukaryota</taxon>
        <taxon>Metazoa</taxon>
        <taxon>Ecdysozoa</taxon>
        <taxon>Nematoda</taxon>
        <taxon>Chromadorea</taxon>
        <taxon>Rhabditida</taxon>
        <taxon>Rhabditina</taxon>
        <taxon>Rhabditomorpha</taxon>
        <taxon>Rhabditoidea</taxon>
        <taxon>Rhabditidae</taxon>
        <taxon>Peloderinae</taxon>
        <taxon>Caenorhabditis</taxon>
    </lineage>
</organism>
<evidence type="ECO:0000313" key="13">
    <source>
        <dbReference type="EMBL" id="CAB3400284.1"/>
    </source>
</evidence>
<dbReference type="PROSITE" id="PS00237">
    <property type="entry name" value="G_PROTEIN_RECEP_F1_1"/>
    <property type="match status" value="1"/>
</dbReference>
<protein>
    <recommendedName>
        <fullName evidence="12">G-protein coupled receptors family 1 profile domain-containing protein</fullName>
    </recommendedName>
</protein>
<feature type="transmembrane region" description="Helical" evidence="11">
    <location>
        <begin position="256"/>
        <end position="279"/>
    </location>
</feature>
<evidence type="ECO:0000256" key="8">
    <source>
        <dbReference type="ARBA" id="ARBA00023224"/>
    </source>
</evidence>
<dbReference type="GO" id="GO:0042277">
    <property type="term" value="F:peptide binding"/>
    <property type="evidence" value="ECO:0007669"/>
    <property type="project" value="TreeGrafter"/>
</dbReference>
<keyword evidence="2" id="KW-1003">Cell membrane</keyword>
<dbReference type="PANTHER" id="PTHR24229">
    <property type="entry name" value="NEUROPEPTIDES RECEPTOR"/>
    <property type="match status" value="1"/>
</dbReference>
<dbReference type="GO" id="GO:0043005">
    <property type="term" value="C:neuron projection"/>
    <property type="evidence" value="ECO:0007669"/>
    <property type="project" value="TreeGrafter"/>
</dbReference>
<feature type="region of interest" description="Disordered" evidence="10">
    <location>
        <begin position="356"/>
        <end position="375"/>
    </location>
</feature>
<dbReference type="GO" id="GO:0005886">
    <property type="term" value="C:plasma membrane"/>
    <property type="evidence" value="ECO:0007669"/>
    <property type="project" value="UniProtKB-SubCell"/>
</dbReference>
<evidence type="ECO:0000256" key="2">
    <source>
        <dbReference type="ARBA" id="ARBA00022475"/>
    </source>
</evidence>
<reference evidence="13 14" key="1">
    <citation type="submission" date="2020-04" db="EMBL/GenBank/DDBJ databases">
        <authorList>
            <person name="Laetsch R D."/>
            <person name="Stevens L."/>
            <person name="Kumar S."/>
            <person name="Blaxter L. M."/>
        </authorList>
    </citation>
    <scope>NUCLEOTIDE SEQUENCE [LARGE SCALE GENOMIC DNA]</scope>
</reference>
<dbReference type="GO" id="GO:0004930">
    <property type="term" value="F:G protein-coupled receptor activity"/>
    <property type="evidence" value="ECO:0007669"/>
    <property type="project" value="UniProtKB-KW"/>
</dbReference>
<dbReference type="PANTHER" id="PTHR24229:SF40">
    <property type="entry name" value="ALLATOSTATIN C RECEPTOR 1-RELATED"/>
    <property type="match status" value="1"/>
</dbReference>
<dbReference type="Proteomes" id="UP000494206">
    <property type="component" value="Unassembled WGS sequence"/>
</dbReference>
<feature type="transmembrane region" description="Helical" evidence="11">
    <location>
        <begin position="28"/>
        <end position="49"/>
    </location>
</feature>
<evidence type="ECO:0000256" key="9">
    <source>
        <dbReference type="RuleBase" id="RU000688"/>
    </source>
</evidence>
<keyword evidence="6 11" id="KW-0472">Membrane</keyword>
<dbReference type="InterPro" id="IPR017452">
    <property type="entry name" value="GPCR_Rhodpsn_7TM"/>
</dbReference>
<keyword evidence="7 9" id="KW-0675">Receptor</keyword>
<evidence type="ECO:0000259" key="12">
    <source>
        <dbReference type="PROSITE" id="PS50262"/>
    </source>
</evidence>
<comment type="caution">
    <text evidence="13">The sequence shown here is derived from an EMBL/GenBank/DDBJ whole genome shotgun (WGS) entry which is preliminary data.</text>
</comment>
<dbReference type="InterPro" id="IPR000276">
    <property type="entry name" value="GPCR_Rhodpsn"/>
</dbReference>
<keyword evidence="8 9" id="KW-0807">Transducer</keyword>
<evidence type="ECO:0000256" key="3">
    <source>
        <dbReference type="ARBA" id="ARBA00022692"/>
    </source>
</evidence>
<feature type="domain" description="G-protein coupled receptors family 1 profile" evidence="12">
    <location>
        <begin position="38"/>
        <end position="318"/>
    </location>
</feature>
<evidence type="ECO:0000256" key="5">
    <source>
        <dbReference type="ARBA" id="ARBA00023040"/>
    </source>
</evidence>
<dbReference type="AlphaFoldDB" id="A0A8S1EK14"/>
<evidence type="ECO:0000313" key="14">
    <source>
        <dbReference type="Proteomes" id="UP000494206"/>
    </source>
</evidence>
<feature type="transmembrane region" description="Helical" evidence="11">
    <location>
        <begin position="294"/>
        <end position="321"/>
    </location>
</feature>
<evidence type="ECO:0000256" key="4">
    <source>
        <dbReference type="ARBA" id="ARBA00022989"/>
    </source>
</evidence>
<evidence type="ECO:0000256" key="11">
    <source>
        <dbReference type="SAM" id="Phobius"/>
    </source>
</evidence>
<feature type="transmembrane region" description="Helical" evidence="11">
    <location>
        <begin position="58"/>
        <end position="80"/>
    </location>
</feature>
<sequence length="375" mass="42272">MAYYNNSTGHTETSLDIASIRSIAHATWGLTALIGIPANIFVLAAILYFRDMRTISNIYIFNLAVADLLFLCGIPIVIFGQENGDWALGPTMCKLYISGNAVSQFASAVFIAVLSFDRFLAVCRPMVSSAWRTTQAALALSASSWAMVILEMTPLLLFVKLITIATESNVSKRTCMLFVGSGDVLDFSSDVSANYLNEVEKNMLLSRRFFTCYTFALSYLLPLIAVWYFYVKIIAQMIKRRRQMYIKRTVTKKRTTKVTILGLAIVISYTHCWLPFWIVQWSIEMNILFNRSPYMLICVSHFAFALQYLNSAANPFLYVFLSDSFKKNVTKLLGRKNVETQKNLLKISCNNSTDTSRMLSTVNNPSANRSKQSAL</sequence>
<dbReference type="Pfam" id="PF00001">
    <property type="entry name" value="7tm_1"/>
    <property type="match status" value="1"/>
</dbReference>
<dbReference type="SUPFAM" id="SSF81321">
    <property type="entry name" value="Family A G protein-coupled receptor-like"/>
    <property type="match status" value="1"/>
</dbReference>
<feature type="transmembrane region" description="Helical" evidence="11">
    <location>
        <begin position="213"/>
        <end position="235"/>
    </location>
</feature>
<accession>A0A8S1EK14</accession>
<keyword evidence="3 9" id="KW-0812">Transmembrane</keyword>
<comment type="similarity">
    <text evidence="9">Belongs to the G-protein coupled receptor 1 family.</text>
</comment>
<dbReference type="EMBL" id="CADEPM010000002">
    <property type="protein sequence ID" value="CAB3400284.1"/>
    <property type="molecule type" value="Genomic_DNA"/>
</dbReference>
<dbReference type="PRINTS" id="PR00237">
    <property type="entry name" value="GPCRRHODOPSN"/>
</dbReference>
<gene>
    <name evidence="13" type="ORF">CBOVIS_LOCUS3253</name>
</gene>